<feature type="transmembrane region" description="Helical" evidence="14">
    <location>
        <begin position="237"/>
        <end position="254"/>
    </location>
</feature>
<feature type="transmembrane region" description="Helical" evidence="14">
    <location>
        <begin position="71"/>
        <end position="94"/>
    </location>
</feature>
<keyword evidence="5 14" id="KW-0812">Transmembrane</keyword>
<dbReference type="Gene3D" id="1.20.1730.10">
    <property type="entry name" value="Sodium/glucose cotransporter"/>
    <property type="match status" value="1"/>
</dbReference>
<feature type="transmembrane region" description="Helical" evidence="14">
    <location>
        <begin position="401"/>
        <end position="424"/>
    </location>
</feature>
<reference evidence="15" key="1">
    <citation type="journal article" date="2021" name="PeerJ">
        <title>Extensive microbial diversity within the chicken gut microbiome revealed by metagenomics and culture.</title>
        <authorList>
            <person name="Gilroy R."/>
            <person name="Ravi A."/>
            <person name="Getino M."/>
            <person name="Pursley I."/>
            <person name="Horton D.L."/>
            <person name="Alikhan N.F."/>
            <person name="Baker D."/>
            <person name="Gharbi K."/>
            <person name="Hall N."/>
            <person name="Watson M."/>
            <person name="Adriaenssens E.M."/>
            <person name="Foster-Nyarko E."/>
            <person name="Jarju S."/>
            <person name="Secka A."/>
            <person name="Antonio M."/>
            <person name="Oren A."/>
            <person name="Chaudhuri R.R."/>
            <person name="La Ragione R."/>
            <person name="Hildebrand F."/>
            <person name="Pallen M.J."/>
        </authorList>
    </citation>
    <scope>NUCLEOTIDE SEQUENCE</scope>
    <source>
        <strain evidence="15">12435</strain>
    </source>
</reference>
<dbReference type="EMBL" id="DXHS01000026">
    <property type="protein sequence ID" value="HIW02010.1"/>
    <property type="molecule type" value="Genomic_DNA"/>
</dbReference>
<feature type="transmembrane region" description="Helical" evidence="14">
    <location>
        <begin position="149"/>
        <end position="174"/>
    </location>
</feature>
<evidence type="ECO:0000256" key="9">
    <source>
        <dbReference type="ARBA" id="ARBA00023065"/>
    </source>
</evidence>
<dbReference type="PANTHER" id="PTHR48086">
    <property type="entry name" value="SODIUM/PROLINE SYMPORTER-RELATED"/>
    <property type="match status" value="1"/>
</dbReference>
<evidence type="ECO:0000256" key="3">
    <source>
        <dbReference type="ARBA" id="ARBA00022448"/>
    </source>
</evidence>
<feature type="transmembrane region" description="Helical" evidence="14">
    <location>
        <begin position="6"/>
        <end position="23"/>
    </location>
</feature>
<keyword evidence="9" id="KW-0406">Ion transport</keyword>
<evidence type="ECO:0000256" key="7">
    <source>
        <dbReference type="ARBA" id="ARBA00022989"/>
    </source>
</evidence>
<dbReference type="InterPro" id="IPR038377">
    <property type="entry name" value="Na/Glc_symporter_sf"/>
</dbReference>
<evidence type="ECO:0000313" key="16">
    <source>
        <dbReference type="Proteomes" id="UP000823990"/>
    </source>
</evidence>
<evidence type="ECO:0000256" key="2">
    <source>
        <dbReference type="ARBA" id="ARBA00006434"/>
    </source>
</evidence>
<keyword evidence="10 14" id="KW-0472">Membrane</keyword>
<evidence type="ECO:0000313" key="15">
    <source>
        <dbReference type="EMBL" id="HIW02010.1"/>
    </source>
</evidence>
<dbReference type="InterPro" id="IPR001734">
    <property type="entry name" value="Na/solute_symporter"/>
</dbReference>
<sequence length="557" mass="60448">MMWILYLVVLLVYFGVMIFIGVRTRASARSVQGFVLGGRSVGPWLSAFAYGTSYFSAVIFIGYAGQFGWNFGIAATWIGVGNAVIGSLLAWAVLGRRTRIMTRQLDSATMPDYFGKRFGDDKLKIAASVIVFVFLIPYTASLYKGLGSLFTIAFDIPYFVCIIVMAIVTAVYVLIGGYMATVWNDFVQGIIMLVGIVVIIAAVLMNFGGFTEAINSLSQISAGGQEGAYTSFFGPDLYGLIMVVILTSLGTWGLPQMVQKFYSVKTDGGVRKGMIISTIFALIVAGGCYFLGGFGRLLDSANIYDANGGLLFDEIVPEMINSLGMPVIMALVLVLVVAASMSTLSSLVMSSSSTITLDLIKGGVKKDLSHKGQMSLIRIFVALFIVISAVIAIVYDEFGLSFIAQMMGVSWGALAGAFLAPYLYSLYWKRTTKASCYACFVFGVAISLVALVISMNAGNLPQGFKESFIYEYFFSSSIYVGSWTMIAGFIIVPVVSLLTKAPGRKLLDELFEPLRLMNEETEMLSDRFLGIRGKVTINGAEHTAENVQNESGEERKE</sequence>
<feature type="transmembrane region" description="Helical" evidence="14">
    <location>
        <begin position="478"/>
        <end position="498"/>
    </location>
</feature>
<dbReference type="PROSITE" id="PS50283">
    <property type="entry name" value="NA_SOLUT_SYMP_3"/>
    <property type="match status" value="1"/>
</dbReference>
<organism evidence="15 16">
    <name type="scientific">Candidatus Protoclostridium stercorigallinarum</name>
    <dbReference type="NCBI Taxonomy" id="2838741"/>
    <lineage>
        <taxon>Bacteria</taxon>
        <taxon>Bacillati</taxon>
        <taxon>Bacillota</taxon>
        <taxon>Clostridia</taxon>
        <taxon>Candidatus Protoclostridium</taxon>
    </lineage>
</organism>
<evidence type="ECO:0000256" key="4">
    <source>
        <dbReference type="ARBA" id="ARBA00022475"/>
    </source>
</evidence>
<feature type="transmembrane region" description="Helical" evidence="14">
    <location>
        <begin position="274"/>
        <end position="292"/>
    </location>
</feature>
<gene>
    <name evidence="15" type="ORF">H9892_01575</name>
</gene>
<keyword evidence="7 14" id="KW-1133">Transmembrane helix</keyword>
<evidence type="ECO:0000256" key="6">
    <source>
        <dbReference type="ARBA" id="ARBA00022847"/>
    </source>
</evidence>
<comment type="catalytic activity">
    <reaction evidence="12">
        <text>L-proline(in) + Na(+)(in) = L-proline(out) + Na(+)(out)</text>
        <dbReference type="Rhea" id="RHEA:28967"/>
        <dbReference type="ChEBI" id="CHEBI:29101"/>
        <dbReference type="ChEBI" id="CHEBI:60039"/>
    </reaction>
</comment>
<evidence type="ECO:0000256" key="5">
    <source>
        <dbReference type="ARBA" id="ARBA00022692"/>
    </source>
</evidence>
<dbReference type="GO" id="GO:0006814">
    <property type="term" value="P:sodium ion transport"/>
    <property type="evidence" value="ECO:0007669"/>
    <property type="project" value="UniProtKB-KW"/>
</dbReference>
<keyword evidence="4" id="KW-1003">Cell membrane</keyword>
<evidence type="ECO:0000256" key="10">
    <source>
        <dbReference type="ARBA" id="ARBA00023136"/>
    </source>
</evidence>
<dbReference type="AlphaFoldDB" id="A0A9D1PZX7"/>
<keyword evidence="6" id="KW-0769">Symport</keyword>
<feature type="transmembrane region" description="Helical" evidence="14">
    <location>
        <begin position="375"/>
        <end position="395"/>
    </location>
</feature>
<evidence type="ECO:0000256" key="11">
    <source>
        <dbReference type="ARBA" id="ARBA00023201"/>
    </source>
</evidence>
<feature type="transmembrane region" description="Helical" evidence="14">
    <location>
        <begin position="436"/>
        <end position="458"/>
    </location>
</feature>
<keyword evidence="11" id="KW-0739">Sodium transport</keyword>
<comment type="caution">
    <text evidence="15">The sequence shown here is derived from an EMBL/GenBank/DDBJ whole genome shotgun (WGS) entry which is preliminary data.</text>
</comment>
<dbReference type="PANTHER" id="PTHR48086:SF3">
    <property type="entry name" value="SODIUM_PROLINE SYMPORTER"/>
    <property type="match status" value="1"/>
</dbReference>
<accession>A0A9D1PZX7</accession>
<feature type="transmembrane region" description="Helical" evidence="14">
    <location>
        <begin position="327"/>
        <end position="349"/>
    </location>
</feature>
<feature type="transmembrane region" description="Helical" evidence="14">
    <location>
        <begin position="125"/>
        <end position="143"/>
    </location>
</feature>
<feature type="transmembrane region" description="Helical" evidence="14">
    <location>
        <begin position="44"/>
        <end position="65"/>
    </location>
</feature>
<dbReference type="GO" id="GO:0015293">
    <property type="term" value="F:symporter activity"/>
    <property type="evidence" value="ECO:0007669"/>
    <property type="project" value="UniProtKB-KW"/>
</dbReference>
<dbReference type="Pfam" id="PF00474">
    <property type="entry name" value="SSF"/>
    <property type="match status" value="1"/>
</dbReference>
<keyword evidence="3" id="KW-0813">Transport</keyword>
<reference evidence="15" key="2">
    <citation type="submission" date="2021-04" db="EMBL/GenBank/DDBJ databases">
        <authorList>
            <person name="Gilroy R."/>
        </authorList>
    </citation>
    <scope>NUCLEOTIDE SEQUENCE</scope>
    <source>
        <strain evidence="15">12435</strain>
    </source>
</reference>
<protein>
    <submittedName>
        <fullName evidence="15">Sodium:solute symporter</fullName>
    </submittedName>
</protein>
<evidence type="ECO:0000256" key="12">
    <source>
        <dbReference type="ARBA" id="ARBA00033708"/>
    </source>
</evidence>
<name>A0A9D1PZX7_9FIRM</name>
<evidence type="ECO:0000256" key="14">
    <source>
        <dbReference type="SAM" id="Phobius"/>
    </source>
</evidence>
<dbReference type="InterPro" id="IPR050277">
    <property type="entry name" value="Sodium:Solute_Symporter"/>
</dbReference>
<comment type="subcellular location">
    <subcellularLocation>
        <location evidence="1">Cell membrane</location>
        <topology evidence="1">Multi-pass membrane protein</topology>
    </subcellularLocation>
</comment>
<keyword evidence="8" id="KW-0915">Sodium</keyword>
<feature type="transmembrane region" description="Helical" evidence="14">
    <location>
        <begin position="186"/>
        <end position="207"/>
    </location>
</feature>
<comment type="similarity">
    <text evidence="2 13">Belongs to the sodium:solute symporter (SSF) (TC 2.A.21) family.</text>
</comment>
<dbReference type="Proteomes" id="UP000823990">
    <property type="component" value="Unassembled WGS sequence"/>
</dbReference>
<evidence type="ECO:0000256" key="1">
    <source>
        <dbReference type="ARBA" id="ARBA00004651"/>
    </source>
</evidence>
<dbReference type="GO" id="GO:0005886">
    <property type="term" value="C:plasma membrane"/>
    <property type="evidence" value="ECO:0007669"/>
    <property type="project" value="UniProtKB-SubCell"/>
</dbReference>
<proteinExistence type="inferred from homology"/>
<evidence type="ECO:0000256" key="8">
    <source>
        <dbReference type="ARBA" id="ARBA00023053"/>
    </source>
</evidence>
<evidence type="ECO:0000256" key="13">
    <source>
        <dbReference type="RuleBase" id="RU362091"/>
    </source>
</evidence>